<name>A0AAE3GRC9_9CYAN</name>
<reference evidence="2" key="1">
    <citation type="submission" date="2022-06" db="EMBL/GenBank/DDBJ databases">
        <title>New cyanobacteria of genus Symplocastrum in benthos of Lake Baikal.</title>
        <authorList>
            <person name="Sorokovikova E."/>
            <person name="Tikhonova I."/>
            <person name="Krasnopeev A."/>
            <person name="Evseev P."/>
            <person name="Gladkikh A."/>
            <person name="Belykh O."/>
        </authorList>
    </citation>
    <scope>NUCLEOTIDE SEQUENCE</scope>
    <source>
        <strain evidence="2">BBK-W-15</strain>
    </source>
</reference>
<dbReference type="InterPro" id="IPR012296">
    <property type="entry name" value="Nuclease_put_TT1808"/>
</dbReference>
<evidence type="ECO:0000259" key="1">
    <source>
        <dbReference type="Pfam" id="PF05685"/>
    </source>
</evidence>
<dbReference type="SUPFAM" id="SSF52980">
    <property type="entry name" value="Restriction endonuclease-like"/>
    <property type="match status" value="1"/>
</dbReference>
<dbReference type="GO" id="GO:0004519">
    <property type="term" value="F:endonuclease activity"/>
    <property type="evidence" value="ECO:0007669"/>
    <property type="project" value="UniProtKB-KW"/>
</dbReference>
<protein>
    <submittedName>
        <fullName evidence="2">Uma2 family endonuclease</fullName>
    </submittedName>
</protein>
<dbReference type="CDD" id="cd06260">
    <property type="entry name" value="DUF820-like"/>
    <property type="match status" value="1"/>
</dbReference>
<dbReference type="Pfam" id="PF05685">
    <property type="entry name" value="Uma2"/>
    <property type="match status" value="1"/>
</dbReference>
<keyword evidence="3" id="KW-1185">Reference proteome</keyword>
<proteinExistence type="predicted"/>
<dbReference type="EMBL" id="JAMZMM010000095">
    <property type="protein sequence ID" value="MCP2729139.1"/>
    <property type="molecule type" value="Genomic_DNA"/>
</dbReference>
<dbReference type="PANTHER" id="PTHR34107:SF1">
    <property type="entry name" value="SLL0198 PROTEIN"/>
    <property type="match status" value="1"/>
</dbReference>
<evidence type="ECO:0000313" key="2">
    <source>
        <dbReference type="EMBL" id="MCP2729139.1"/>
    </source>
</evidence>
<dbReference type="AlphaFoldDB" id="A0AAE3GRC9"/>
<comment type="caution">
    <text evidence="2">The sequence shown here is derived from an EMBL/GenBank/DDBJ whole genome shotgun (WGS) entry which is preliminary data.</text>
</comment>
<accession>A0AAE3GRC9</accession>
<dbReference type="PANTHER" id="PTHR34107">
    <property type="entry name" value="SLL0198 PROTEIN-RELATED"/>
    <property type="match status" value="1"/>
</dbReference>
<sequence>MYTLIENPTENLTENLTENPIENPPEKKIWTDAEFMALNEDGHRYEIVNGELIDMGNSGAKHGYVCSILMICLGGYVLQQKLGAMFDSSTAFKMKSGNKRSPDVSFVAKERLQGLEELPDGFLEGAPDLAVEILSPSNTVEEIYNKLVEYFENGSRLVWVVNPKEHYVLVYRSSQEPDRLLKSTDSLDGEDIVPSFSLPVADLFQKLAF</sequence>
<keyword evidence="2" id="KW-0378">Hydrolase</keyword>
<keyword evidence="2" id="KW-0540">Nuclease</keyword>
<evidence type="ECO:0000313" key="3">
    <source>
        <dbReference type="Proteomes" id="UP001204953"/>
    </source>
</evidence>
<dbReference type="InterPro" id="IPR008538">
    <property type="entry name" value="Uma2"/>
</dbReference>
<dbReference type="InterPro" id="IPR011335">
    <property type="entry name" value="Restrct_endonuc-II-like"/>
</dbReference>
<keyword evidence="2" id="KW-0255">Endonuclease</keyword>
<gene>
    <name evidence="2" type="ORF">NJ959_11790</name>
</gene>
<feature type="domain" description="Putative restriction endonuclease" evidence="1">
    <location>
        <begin position="33"/>
        <end position="201"/>
    </location>
</feature>
<dbReference type="Proteomes" id="UP001204953">
    <property type="component" value="Unassembled WGS sequence"/>
</dbReference>
<dbReference type="Gene3D" id="3.90.1570.10">
    <property type="entry name" value="tt1808, chain A"/>
    <property type="match status" value="1"/>
</dbReference>
<organism evidence="2 3">
    <name type="scientific">Limnofasciculus baicalensis BBK-W-15</name>
    <dbReference type="NCBI Taxonomy" id="2699891"/>
    <lineage>
        <taxon>Bacteria</taxon>
        <taxon>Bacillati</taxon>
        <taxon>Cyanobacteriota</taxon>
        <taxon>Cyanophyceae</taxon>
        <taxon>Coleofasciculales</taxon>
        <taxon>Coleofasciculaceae</taxon>
        <taxon>Limnofasciculus</taxon>
        <taxon>Limnofasciculus baicalensis</taxon>
    </lineage>
</organism>